<name>A0ABT0YKJ9_9BURK</name>
<gene>
    <name evidence="2" type="ORF">M8A51_06760</name>
</gene>
<feature type="signal peptide" evidence="1">
    <location>
        <begin position="1"/>
        <end position="23"/>
    </location>
</feature>
<reference evidence="2" key="1">
    <citation type="submission" date="2022-05" db="EMBL/GenBank/DDBJ databases">
        <title>Schlegelella sp. nov., isolated from mangrove soil.</title>
        <authorList>
            <person name="Liu Y."/>
            <person name="Ge X."/>
            <person name="Liu W."/>
        </authorList>
    </citation>
    <scope>NUCLEOTIDE SEQUENCE</scope>
    <source>
        <strain evidence="2">S2-27</strain>
    </source>
</reference>
<dbReference type="EMBL" id="JAMKFE010000003">
    <property type="protein sequence ID" value="MCM5679230.1"/>
    <property type="molecule type" value="Genomic_DNA"/>
</dbReference>
<proteinExistence type="predicted"/>
<feature type="chain" id="PRO_5047175119" evidence="1">
    <location>
        <begin position="24"/>
        <end position="173"/>
    </location>
</feature>
<protein>
    <submittedName>
        <fullName evidence="2">YfiR family protein</fullName>
    </submittedName>
</protein>
<keyword evidence="1" id="KW-0732">Signal</keyword>
<comment type="caution">
    <text evidence="2">The sequence shown here is derived from an EMBL/GenBank/DDBJ whole genome shotgun (WGS) entry which is preliminary data.</text>
</comment>
<evidence type="ECO:0000313" key="3">
    <source>
        <dbReference type="Proteomes" id="UP001165541"/>
    </source>
</evidence>
<dbReference type="InterPro" id="IPR025293">
    <property type="entry name" value="YfiR/HmsC-like"/>
</dbReference>
<evidence type="ECO:0000256" key="1">
    <source>
        <dbReference type="SAM" id="SignalP"/>
    </source>
</evidence>
<accession>A0ABT0YKJ9</accession>
<keyword evidence="3" id="KW-1185">Reference proteome</keyword>
<dbReference type="RefSeq" id="WP_251777429.1">
    <property type="nucleotide sequence ID" value="NZ_JAMKFE010000003.1"/>
</dbReference>
<organism evidence="2 3">
    <name type="scientific">Caldimonas mangrovi</name>
    <dbReference type="NCBI Taxonomy" id="2944811"/>
    <lineage>
        <taxon>Bacteria</taxon>
        <taxon>Pseudomonadati</taxon>
        <taxon>Pseudomonadota</taxon>
        <taxon>Betaproteobacteria</taxon>
        <taxon>Burkholderiales</taxon>
        <taxon>Sphaerotilaceae</taxon>
        <taxon>Caldimonas</taxon>
    </lineage>
</organism>
<dbReference type="Proteomes" id="UP001165541">
    <property type="component" value="Unassembled WGS sequence"/>
</dbReference>
<sequence length="173" mass="18212">MKPSSLLISLGLLAALAGRPASAQTAGSEPDVKAQIVYRVLLFVSWPPQRLPAAQPFDLCYFDDDALSAALLRLAGQSVHGRALRVRKVLPQQAAQCHAAYVGVQAPAAVAAQGGTAVLLVGDRLGLIEEGVMLNLQTDGGRVAFDIGLSAARRAGLQFSAKLLRLARFVKDD</sequence>
<evidence type="ECO:0000313" key="2">
    <source>
        <dbReference type="EMBL" id="MCM5679230.1"/>
    </source>
</evidence>
<dbReference type="Pfam" id="PF13689">
    <property type="entry name" value="DUF4154"/>
    <property type="match status" value="1"/>
</dbReference>